<accession>A0A0A9WHY3</accession>
<dbReference type="EMBL" id="GBHO01036195">
    <property type="protein sequence ID" value="JAG07409.1"/>
    <property type="molecule type" value="Transcribed_RNA"/>
</dbReference>
<dbReference type="AlphaFoldDB" id="A0A0A9WHY3"/>
<name>A0A0A9WHY3_LYGHE</name>
<reference evidence="1" key="1">
    <citation type="journal article" date="2014" name="PLoS ONE">
        <title>Transcriptome-Based Identification of ABC Transporters in the Western Tarnished Plant Bug Lygus hesperus.</title>
        <authorList>
            <person name="Hull J.J."/>
            <person name="Chaney K."/>
            <person name="Geib S.M."/>
            <person name="Fabrick J.A."/>
            <person name="Brent C.S."/>
            <person name="Walsh D."/>
            <person name="Lavine L.C."/>
        </authorList>
    </citation>
    <scope>NUCLEOTIDE SEQUENCE</scope>
</reference>
<feature type="non-terminal residue" evidence="1">
    <location>
        <position position="1"/>
    </location>
</feature>
<sequence length="154" mass="18322">EVTKFRNCNKYRMNNTIRGEVIREVTKFKNCNKYSMNNDNRRKKYQNASKTMKNFIKENPNIVILETDKTKKMVVMTREDYKNKVYDLLKDDNAYSKTKNFGKYDPTGLIQSKVNKFAKYLHDNEYIDLSTKQKNNKIQGITPKILLQYKGPQK</sequence>
<protein>
    <submittedName>
        <fullName evidence="1">Uncharacterized protein</fullName>
    </submittedName>
</protein>
<evidence type="ECO:0000313" key="1">
    <source>
        <dbReference type="EMBL" id="JAG07409.1"/>
    </source>
</evidence>
<organism evidence="1">
    <name type="scientific">Lygus hesperus</name>
    <name type="common">Western plant bug</name>
    <dbReference type="NCBI Taxonomy" id="30085"/>
    <lineage>
        <taxon>Eukaryota</taxon>
        <taxon>Metazoa</taxon>
        <taxon>Ecdysozoa</taxon>
        <taxon>Arthropoda</taxon>
        <taxon>Hexapoda</taxon>
        <taxon>Insecta</taxon>
        <taxon>Pterygota</taxon>
        <taxon>Neoptera</taxon>
        <taxon>Paraneoptera</taxon>
        <taxon>Hemiptera</taxon>
        <taxon>Heteroptera</taxon>
        <taxon>Panheteroptera</taxon>
        <taxon>Cimicomorpha</taxon>
        <taxon>Miridae</taxon>
        <taxon>Mirini</taxon>
        <taxon>Lygus</taxon>
    </lineage>
</organism>
<reference evidence="1" key="2">
    <citation type="submission" date="2014-07" db="EMBL/GenBank/DDBJ databases">
        <authorList>
            <person name="Hull J."/>
        </authorList>
    </citation>
    <scope>NUCLEOTIDE SEQUENCE</scope>
</reference>
<proteinExistence type="predicted"/>
<gene>
    <name evidence="1" type="ORF">CM83_102421</name>
</gene>